<reference evidence="1" key="1">
    <citation type="submission" date="2014-09" db="EMBL/GenBank/DDBJ databases">
        <authorList>
            <person name="Magalhaes I.L.F."/>
            <person name="Oliveira U."/>
            <person name="Santos F.R."/>
            <person name="Vidigal T.H.D.A."/>
            <person name="Brescovit A.D."/>
            <person name="Santos A.J."/>
        </authorList>
    </citation>
    <scope>NUCLEOTIDE SEQUENCE</scope>
    <source>
        <tissue evidence="1">Shoot tissue taken approximately 20 cm above the soil surface</tissue>
    </source>
</reference>
<name>A0A0A9D926_ARUDO</name>
<evidence type="ECO:0000313" key="1">
    <source>
        <dbReference type="EMBL" id="JAD80257.1"/>
    </source>
</evidence>
<dbReference type="EMBL" id="GBRH01217638">
    <property type="protein sequence ID" value="JAD80257.1"/>
    <property type="molecule type" value="Transcribed_RNA"/>
</dbReference>
<organism evidence="1">
    <name type="scientific">Arundo donax</name>
    <name type="common">Giant reed</name>
    <name type="synonym">Donax arundinaceus</name>
    <dbReference type="NCBI Taxonomy" id="35708"/>
    <lineage>
        <taxon>Eukaryota</taxon>
        <taxon>Viridiplantae</taxon>
        <taxon>Streptophyta</taxon>
        <taxon>Embryophyta</taxon>
        <taxon>Tracheophyta</taxon>
        <taxon>Spermatophyta</taxon>
        <taxon>Magnoliopsida</taxon>
        <taxon>Liliopsida</taxon>
        <taxon>Poales</taxon>
        <taxon>Poaceae</taxon>
        <taxon>PACMAD clade</taxon>
        <taxon>Arundinoideae</taxon>
        <taxon>Arundineae</taxon>
        <taxon>Arundo</taxon>
    </lineage>
</organism>
<protein>
    <submittedName>
        <fullName evidence="1">Uncharacterized protein</fullName>
    </submittedName>
</protein>
<reference evidence="1" key="2">
    <citation type="journal article" date="2015" name="Data Brief">
        <title>Shoot transcriptome of the giant reed, Arundo donax.</title>
        <authorList>
            <person name="Barrero R.A."/>
            <person name="Guerrero F.D."/>
            <person name="Moolhuijzen P."/>
            <person name="Goolsby J.A."/>
            <person name="Tidwell J."/>
            <person name="Bellgard S.E."/>
            <person name="Bellgard M.I."/>
        </authorList>
    </citation>
    <scope>NUCLEOTIDE SEQUENCE</scope>
    <source>
        <tissue evidence="1">Shoot tissue taken approximately 20 cm above the soil surface</tissue>
    </source>
</reference>
<proteinExistence type="predicted"/>
<dbReference type="AlphaFoldDB" id="A0A0A9D926"/>
<accession>A0A0A9D926</accession>
<sequence length="47" mass="5593">MTHIQLTISCQHSAIRILPHLFAVYIDDDEYLHSVTWNYLSYFLNPI</sequence>